<evidence type="ECO:0000313" key="2">
    <source>
        <dbReference type="Proteomes" id="UP000185596"/>
    </source>
</evidence>
<name>A0A1Q8CQB6_9PSEU</name>
<dbReference type="Pfam" id="PF19739">
    <property type="entry name" value="DUF6228"/>
    <property type="match status" value="1"/>
</dbReference>
<dbReference type="AlphaFoldDB" id="A0A1Q8CQB6"/>
<reference evidence="1 2" key="1">
    <citation type="submission" date="2016-12" db="EMBL/GenBank/DDBJ databases">
        <title>The draft genome sequence of Actinophytocola sp. 11-183.</title>
        <authorList>
            <person name="Wang W."/>
            <person name="Yuan L."/>
        </authorList>
    </citation>
    <scope>NUCLEOTIDE SEQUENCE [LARGE SCALE GENOMIC DNA]</scope>
    <source>
        <strain evidence="1 2">11-183</strain>
    </source>
</reference>
<proteinExistence type="predicted"/>
<evidence type="ECO:0000313" key="1">
    <source>
        <dbReference type="EMBL" id="OLF16540.1"/>
    </source>
</evidence>
<dbReference type="InterPro" id="IPR046196">
    <property type="entry name" value="DUF6228"/>
</dbReference>
<dbReference type="Proteomes" id="UP000185596">
    <property type="component" value="Unassembled WGS sequence"/>
</dbReference>
<dbReference type="EMBL" id="MSIE01000029">
    <property type="protein sequence ID" value="OLF16540.1"/>
    <property type="molecule type" value="Genomic_DNA"/>
</dbReference>
<organism evidence="1 2">
    <name type="scientific">Actinophytocola xanthii</name>
    <dbReference type="NCBI Taxonomy" id="1912961"/>
    <lineage>
        <taxon>Bacteria</taxon>
        <taxon>Bacillati</taxon>
        <taxon>Actinomycetota</taxon>
        <taxon>Actinomycetes</taxon>
        <taxon>Pseudonocardiales</taxon>
        <taxon>Pseudonocardiaceae</taxon>
    </lineage>
</organism>
<protein>
    <submittedName>
        <fullName evidence="1">Uncharacterized protein</fullName>
    </submittedName>
</protein>
<comment type="caution">
    <text evidence="1">The sequence shown here is derived from an EMBL/GenBank/DDBJ whole genome shotgun (WGS) entry which is preliminary data.</text>
</comment>
<keyword evidence="2" id="KW-1185">Reference proteome</keyword>
<accession>A0A1Q8CQB6</accession>
<sequence length="89" mass="10394">MIRGDDGIRAFFAGLARDWRGWRGVRKWDTIEHDLAIKARHTGRKIRLNFTLRPGSDRDYWIVTLEMVIPPDESLDRLARDIGELFGDL</sequence>
<gene>
    <name evidence="1" type="ORF">BU204_16895</name>
</gene>